<dbReference type="RefSeq" id="WP_111334202.1">
    <property type="nucleotide sequence ID" value="NZ_CP030032.1"/>
</dbReference>
<dbReference type="InterPro" id="IPR029045">
    <property type="entry name" value="ClpP/crotonase-like_dom_sf"/>
</dbReference>
<feature type="region of interest" description="Disordered" evidence="1">
    <location>
        <begin position="1"/>
        <end position="36"/>
    </location>
</feature>
<dbReference type="SUPFAM" id="SSF52096">
    <property type="entry name" value="ClpP/crotonase"/>
    <property type="match status" value="2"/>
</dbReference>
<feature type="compositionally biased region" description="Polar residues" evidence="1">
    <location>
        <begin position="1"/>
        <end position="34"/>
    </location>
</feature>
<evidence type="ECO:0000313" key="3">
    <source>
        <dbReference type="Proteomes" id="UP000249799"/>
    </source>
</evidence>
<dbReference type="PROSITE" id="PS50989">
    <property type="entry name" value="COA_CT_CTER"/>
    <property type="match status" value="1"/>
</dbReference>
<organism evidence="2 3">
    <name type="scientific">Bradymonas sediminis</name>
    <dbReference type="NCBI Taxonomy" id="1548548"/>
    <lineage>
        <taxon>Bacteria</taxon>
        <taxon>Deltaproteobacteria</taxon>
        <taxon>Bradymonadales</taxon>
        <taxon>Bradymonadaceae</taxon>
        <taxon>Bradymonas</taxon>
    </lineage>
</organism>
<dbReference type="Pfam" id="PF01039">
    <property type="entry name" value="Carboxyl_trans"/>
    <property type="match status" value="1"/>
</dbReference>
<dbReference type="InterPro" id="IPR011763">
    <property type="entry name" value="COA_CT_C"/>
</dbReference>
<dbReference type="PROSITE" id="PS50980">
    <property type="entry name" value="COA_CT_NTER"/>
    <property type="match status" value="1"/>
</dbReference>
<gene>
    <name evidence="2" type="ORF">DN745_09200</name>
</gene>
<dbReference type="OrthoDB" id="9803706at2"/>
<dbReference type="FunFam" id="3.90.226.10:FF:000017">
    <property type="entry name" value="Propionyl-CoA carboxylase subunit beta 5"/>
    <property type="match status" value="1"/>
</dbReference>
<proteinExistence type="predicted"/>
<dbReference type="AlphaFoldDB" id="A0A2Z4FKJ1"/>
<keyword evidence="2" id="KW-0808">Transferase</keyword>
<name>A0A2Z4FKJ1_9DELT</name>
<dbReference type="InterPro" id="IPR011762">
    <property type="entry name" value="COA_CT_N"/>
</dbReference>
<keyword evidence="3" id="KW-1185">Reference proteome</keyword>
<dbReference type="Gene3D" id="3.90.226.10">
    <property type="entry name" value="2-enoyl-CoA Hydratase, Chain A, domain 1"/>
    <property type="match status" value="2"/>
</dbReference>
<protein>
    <submittedName>
        <fullName evidence="2">Methylmalonyl-CoA carboxyltransferase</fullName>
    </submittedName>
</protein>
<dbReference type="Proteomes" id="UP000249799">
    <property type="component" value="Chromosome"/>
</dbReference>
<dbReference type="GO" id="GO:0009317">
    <property type="term" value="C:acetyl-CoA carboxylase complex"/>
    <property type="evidence" value="ECO:0007669"/>
    <property type="project" value="TreeGrafter"/>
</dbReference>
<dbReference type="EMBL" id="CP030032">
    <property type="protein sequence ID" value="AWV89507.1"/>
    <property type="molecule type" value="Genomic_DNA"/>
</dbReference>
<evidence type="ECO:0000313" key="2">
    <source>
        <dbReference type="EMBL" id="AWV89507.1"/>
    </source>
</evidence>
<sequence>MNTNQTSNSQQPPKENSSAKNTAVDSHTVQTVAPQTDERTALVEGRRKISVARARLERLFDDGTMEEIGAEVTHRATDFGLEKRRIPGDGVVTAAGLVDGRPVYAFAQDRTVLGGSLGQAHAQKIVRLQDLALRAGAPLIAVNDSGGARIQEGVDALGGYGEIFRRNVQSSGVIPQISIIAGPCAGGAVYSPALTDFVGMVEGSSFMFLTGPKVVKTVTFEDVTVEELGGATTHAYKTGVSHFAWKNDLEAIDNTRKLLSYLPSNNRENPPFIEPEDDVERMDPKFHDVVPSNTRQPYDVRKLVALVADKDSFFEVHENWAKNIVVGFARLGGHVIGIVANQPQEMAGVLDIDASRKAARFIRTCNGYHIPIVSLIDVPGFLPGRTQEHAGVIDHGAKLLYAYCEATVPKLSVIIRKSYGGAYIVMSSKHVGGDINLAWPDAEIAVMGAKGAVEVLNRRDIAAADDPEAKQEELIQAYEDKFLNPNIAAQRGYLDAVIEPHETRRKLYRYLRVMLNKREWMPPKRHGNIPT</sequence>
<dbReference type="PANTHER" id="PTHR43842:SF2">
    <property type="entry name" value="PROPIONYL-COA CARBOXYLASE BETA CHAIN, MITOCHONDRIAL"/>
    <property type="match status" value="1"/>
</dbReference>
<accession>A0A2Z4FKJ1</accession>
<dbReference type="InterPro" id="IPR051047">
    <property type="entry name" value="AccD/PCCB"/>
</dbReference>
<reference evidence="2 3" key="1">
    <citation type="submission" date="2018-06" db="EMBL/GenBank/DDBJ databases">
        <title>Lujinxingia sediminis gen. nov. sp. nov., a new facultative anaerobic member of the class Deltaproteobacteria, and proposal of Lujinxingaceae fam. nov.</title>
        <authorList>
            <person name="Guo L.-Y."/>
            <person name="Li C.-M."/>
            <person name="Wang S."/>
            <person name="Du Z.-J."/>
        </authorList>
    </citation>
    <scope>NUCLEOTIDE SEQUENCE [LARGE SCALE GENOMIC DNA]</scope>
    <source>
        <strain evidence="2 3">FA350</strain>
    </source>
</reference>
<evidence type="ECO:0000256" key="1">
    <source>
        <dbReference type="SAM" id="MobiDB-lite"/>
    </source>
</evidence>
<dbReference type="KEGG" id="bsed:DN745_09200"/>
<dbReference type="PANTHER" id="PTHR43842">
    <property type="entry name" value="PROPIONYL-COA CARBOXYLASE BETA CHAIN"/>
    <property type="match status" value="1"/>
</dbReference>
<dbReference type="GO" id="GO:0016740">
    <property type="term" value="F:transferase activity"/>
    <property type="evidence" value="ECO:0007669"/>
    <property type="project" value="UniProtKB-KW"/>
</dbReference>
<dbReference type="GO" id="GO:0004658">
    <property type="term" value="F:propionyl-CoA carboxylase activity"/>
    <property type="evidence" value="ECO:0007669"/>
    <property type="project" value="TreeGrafter"/>
</dbReference>
<dbReference type="InterPro" id="IPR034733">
    <property type="entry name" value="AcCoA_carboxyl_beta"/>
</dbReference>